<evidence type="ECO:0000313" key="3">
    <source>
        <dbReference type="EMBL" id="MFC4105470.1"/>
    </source>
</evidence>
<protein>
    <submittedName>
        <fullName evidence="3">DUF308 domain-containing protein</fullName>
    </submittedName>
</protein>
<gene>
    <name evidence="3" type="ORF">ACFOX0_05895</name>
</gene>
<evidence type="ECO:0000256" key="2">
    <source>
        <dbReference type="SAM" id="Phobius"/>
    </source>
</evidence>
<feature type="transmembrane region" description="Helical" evidence="2">
    <location>
        <begin position="230"/>
        <end position="247"/>
    </location>
</feature>
<evidence type="ECO:0000313" key="4">
    <source>
        <dbReference type="Proteomes" id="UP001595868"/>
    </source>
</evidence>
<sequence length="294" mass="30571">MSAGGARRGRRDNGLDATDYAVAGDVDPRVGEHLLDVLAAGGIAAYLQPSADLNPVTRTTTVPPRPVDRLYVDRAHLETARDYLSQLADEGGRDESRTPGEPAADPDVDAEWAKIIAGYDTDLGAGARPWPAAEDVPPDDPAGPADPAAGATGGATATRTAPESAGPAPTEVRRLPSATDFSGISVGSRRDDGPSLLDGLDTFGADLPDDPDEEGYTPPPPPPLPRVSKYAVLGVLAIVAGFVLFLFPDLLPIDRGMSTVIGFAGILGGFVTLVWRLRPGDEDDDYDPDDGAVV</sequence>
<name>A0ABV8KHP5_9ACTN</name>
<proteinExistence type="predicted"/>
<keyword evidence="4" id="KW-1185">Reference proteome</keyword>
<feature type="compositionally biased region" description="Low complexity" evidence="1">
    <location>
        <begin position="142"/>
        <end position="162"/>
    </location>
</feature>
<keyword evidence="2" id="KW-0812">Transmembrane</keyword>
<keyword evidence="2" id="KW-1133">Transmembrane helix</keyword>
<dbReference type="EMBL" id="JBHSBN010000003">
    <property type="protein sequence ID" value="MFC4105470.1"/>
    <property type="molecule type" value="Genomic_DNA"/>
</dbReference>
<dbReference type="RefSeq" id="WP_377542553.1">
    <property type="nucleotide sequence ID" value="NZ_JBHSBN010000003.1"/>
</dbReference>
<feature type="region of interest" description="Disordered" evidence="1">
    <location>
        <begin position="1"/>
        <end position="22"/>
    </location>
</feature>
<accession>A0ABV8KHP5</accession>
<keyword evidence="2" id="KW-0472">Membrane</keyword>
<feature type="region of interest" description="Disordered" evidence="1">
    <location>
        <begin position="88"/>
        <end position="108"/>
    </location>
</feature>
<evidence type="ECO:0000256" key="1">
    <source>
        <dbReference type="SAM" id="MobiDB-lite"/>
    </source>
</evidence>
<reference evidence="4" key="1">
    <citation type="journal article" date="2019" name="Int. J. Syst. Evol. Microbiol.">
        <title>The Global Catalogue of Microorganisms (GCM) 10K type strain sequencing project: providing services to taxonomists for standard genome sequencing and annotation.</title>
        <authorList>
            <consortium name="The Broad Institute Genomics Platform"/>
            <consortium name="The Broad Institute Genome Sequencing Center for Infectious Disease"/>
            <person name="Wu L."/>
            <person name="Ma J."/>
        </authorList>
    </citation>
    <scope>NUCLEOTIDE SEQUENCE [LARGE SCALE GENOMIC DNA]</scope>
    <source>
        <strain evidence="4">2902at01</strain>
    </source>
</reference>
<organism evidence="3 4">
    <name type="scientific">Micromonospora zhanjiangensis</name>
    <dbReference type="NCBI Taxonomy" id="1522057"/>
    <lineage>
        <taxon>Bacteria</taxon>
        <taxon>Bacillati</taxon>
        <taxon>Actinomycetota</taxon>
        <taxon>Actinomycetes</taxon>
        <taxon>Micromonosporales</taxon>
        <taxon>Micromonosporaceae</taxon>
        <taxon>Micromonospora</taxon>
    </lineage>
</organism>
<feature type="region of interest" description="Disordered" evidence="1">
    <location>
        <begin position="123"/>
        <end position="224"/>
    </location>
</feature>
<dbReference type="Proteomes" id="UP001595868">
    <property type="component" value="Unassembled WGS sequence"/>
</dbReference>
<comment type="caution">
    <text evidence="3">The sequence shown here is derived from an EMBL/GenBank/DDBJ whole genome shotgun (WGS) entry which is preliminary data.</text>
</comment>
<feature type="transmembrane region" description="Helical" evidence="2">
    <location>
        <begin position="259"/>
        <end position="277"/>
    </location>
</feature>